<dbReference type="PROSITE" id="PS50850">
    <property type="entry name" value="MFS"/>
    <property type="match status" value="1"/>
</dbReference>
<evidence type="ECO:0000256" key="1">
    <source>
        <dbReference type="ARBA" id="ARBA00022692"/>
    </source>
</evidence>
<reference evidence="7" key="2">
    <citation type="journal article" date="2023" name="Syst. Appl. Microbiol.">
        <title>Govania unica gen. nov., sp. nov., a rare biosphere bacterium that represents a novel family in the class Alphaproteobacteria.</title>
        <authorList>
            <person name="Vandamme P."/>
            <person name="Peeters C."/>
            <person name="Hettiarachchi A."/>
            <person name="Cnockaert M."/>
            <person name="Carlier A."/>
        </authorList>
    </citation>
    <scope>NUCLEOTIDE SEQUENCE</scope>
    <source>
        <strain evidence="7">LMG 31809</strain>
    </source>
</reference>
<dbReference type="Pfam" id="PF07690">
    <property type="entry name" value="MFS_1"/>
    <property type="match status" value="1"/>
</dbReference>
<keyword evidence="1 5" id="KW-0812">Transmembrane</keyword>
<feature type="transmembrane region" description="Helical" evidence="5">
    <location>
        <begin position="128"/>
        <end position="149"/>
    </location>
</feature>
<feature type="transmembrane region" description="Helical" evidence="5">
    <location>
        <begin position="48"/>
        <end position="67"/>
    </location>
</feature>
<evidence type="ECO:0000256" key="2">
    <source>
        <dbReference type="ARBA" id="ARBA00022989"/>
    </source>
</evidence>
<dbReference type="Gene3D" id="1.20.1250.20">
    <property type="entry name" value="MFS general substrate transporter like domains"/>
    <property type="match status" value="2"/>
</dbReference>
<dbReference type="CDD" id="cd17477">
    <property type="entry name" value="MFS_YcaD_like"/>
    <property type="match status" value="1"/>
</dbReference>
<feature type="domain" description="Major facilitator superfamily (MFS) profile" evidence="6">
    <location>
        <begin position="3"/>
        <end position="380"/>
    </location>
</feature>
<evidence type="ECO:0000259" key="6">
    <source>
        <dbReference type="PROSITE" id="PS50850"/>
    </source>
</evidence>
<feature type="transmembrane region" description="Helical" evidence="5">
    <location>
        <begin position="291"/>
        <end position="314"/>
    </location>
</feature>
<feature type="transmembrane region" description="Helical" evidence="5">
    <location>
        <begin position="97"/>
        <end position="116"/>
    </location>
</feature>
<accession>A0A9X3Z5V3</accession>
<name>A0A9X3Z5V3_9PROT</name>
<keyword evidence="8" id="KW-1185">Reference proteome</keyword>
<dbReference type="SUPFAM" id="SSF103473">
    <property type="entry name" value="MFS general substrate transporter"/>
    <property type="match status" value="1"/>
</dbReference>
<dbReference type="GO" id="GO:0022857">
    <property type="term" value="F:transmembrane transporter activity"/>
    <property type="evidence" value="ECO:0007669"/>
    <property type="project" value="InterPro"/>
</dbReference>
<dbReference type="InterPro" id="IPR036259">
    <property type="entry name" value="MFS_trans_sf"/>
</dbReference>
<keyword evidence="3 5" id="KW-0472">Membrane</keyword>
<dbReference type="InterPro" id="IPR047200">
    <property type="entry name" value="MFS_YcaD-like"/>
</dbReference>
<dbReference type="InterPro" id="IPR011701">
    <property type="entry name" value="MFS"/>
</dbReference>
<evidence type="ECO:0000256" key="4">
    <source>
        <dbReference type="SAM" id="MobiDB-lite"/>
    </source>
</evidence>
<dbReference type="PANTHER" id="PTHR23521:SF3">
    <property type="entry name" value="MFS TRANSPORTER"/>
    <property type="match status" value="1"/>
</dbReference>
<feature type="transmembrane region" description="Helical" evidence="5">
    <location>
        <begin position="161"/>
        <end position="178"/>
    </location>
</feature>
<dbReference type="GO" id="GO:0005886">
    <property type="term" value="C:plasma membrane"/>
    <property type="evidence" value="ECO:0007669"/>
    <property type="project" value="TreeGrafter"/>
</dbReference>
<proteinExistence type="predicted"/>
<evidence type="ECO:0000256" key="5">
    <source>
        <dbReference type="SAM" id="Phobius"/>
    </source>
</evidence>
<dbReference type="Proteomes" id="UP001141619">
    <property type="component" value="Unassembled WGS sequence"/>
</dbReference>
<feature type="region of interest" description="Disordered" evidence="4">
    <location>
        <begin position="393"/>
        <end position="412"/>
    </location>
</feature>
<protein>
    <submittedName>
        <fullName evidence="7">MFS transporter</fullName>
    </submittedName>
</protein>
<keyword evidence="2 5" id="KW-1133">Transmembrane helix</keyword>
<dbReference type="InterPro" id="IPR020846">
    <property type="entry name" value="MFS_dom"/>
</dbReference>
<dbReference type="EMBL" id="JANWOI010000001">
    <property type="protein sequence ID" value="MDA5192496.1"/>
    <property type="molecule type" value="Genomic_DNA"/>
</dbReference>
<feature type="transmembrane region" description="Helical" evidence="5">
    <location>
        <begin position="236"/>
        <end position="254"/>
    </location>
</feature>
<comment type="caution">
    <text evidence="7">The sequence shown here is derived from an EMBL/GenBank/DDBJ whole genome shotgun (WGS) entry which is preliminary data.</text>
</comment>
<sequence>MIRTAVITLSALLLGAAFLFTGHGLQSTLVPLWAADAGYSRVTIGLLWSAYAAGQMAGSIYCGRIIAEVGHVRAFAALAAGVAAMTLLYAFAPTPVIWMLLRLTHGFLIAGVYMSVESWLNDRATNELRGLVLSIYSALSLMMIAIGQLMINLLPPGDPRIFSVAGLAILLAVVPVALTKSRAPRPVSRVSINLRRLWATSRVAMVGSFTAGLTTSAYWGFGPVFGRQEGLTAAELSLYLSVMVMGGATCQWIAGRLSDYVDRRRVAAGVSLGAALCGVAVTFLASYSVSMLLMVSFVFGAFLFSLSSICIAMANDRARPGEFVQISGGLLFIFSSGSVLGAMVASLVMEIFGTGTLYLYTAVVHGLFAVTAISFSMSRAAVPVEEKRGFRQVPTTSPEAYAIDPRGEDERP</sequence>
<feature type="transmembrane region" description="Helical" evidence="5">
    <location>
        <begin position="199"/>
        <end position="221"/>
    </location>
</feature>
<feature type="transmembrane region" description="Helical" evidence="5">
    <location>
        <begin position="266"/>
        <end position="285"/>
    </location>
</feature>
<dbReference type="PANTHER" id="PTHR23521">
    <property type="entry name" value="TRANSPORTER MFS SUPERFAMILY"/>
    <property type="match status" value="1"/>
</dbReference>
<evidence type="ECO:0000313" key="7">
    <source>
        <dbReference type="EMBL" id="MDA5192496.1"/>
    </source>
</evidence>
<evidence type="ECO:0000313" key="8">
    <source>
        <dbReference type="Proteomes" id="UP001141619"/>
    </source>
</evidence>
<evidence type="ECO:0000256" key="3">
    <source>
        <dbReference type="ARBA" id="ARBA00023136"/>
    </source>
</evidence>
<reference evidence="7" key="1">
    <citation type="submission" date="2022-08" db="EMBL/GenBank/DDBJ databases">
        <authorList>
            <person name="Vandamme P."/>
            <person name="Hettiarachchi A."/>
            <person name="Peeters C."/>
            <person name="Cnockaert M."/>
            <person name="Carlier A."/>
        </authorList>
    </citation>
    <scope>NUCLEOTIDE SEQUENCE</scope>
    <source>
        <strain evidence="7">LMG 31809</strain>
    </source>
</reference>
<feature type="transmembrane region" description="Helical" evidence="5">
    <location>
        <begin position="326"/>
        <end position="352"/>
    </location>
</feature>
<dbReference type="AlphaFoldDB" id="A0A9X3Z5V3"/>
<dbReference type="RefSeq" id="WP_274942202.1">
    <property type="nucleotide sequence ID" value="NZ_JANWOI010000001.1"/>
</dbReference>
<feature type="transmembrane region" description="Helical" evidence="5">
    <location>
        <begin position="358"/>
        <end position="382"/>
    </location>
</feature>
<organism evidence="7 8">
    <name type="scientific">Govanella unica</name>
    <dbReference type="NCBI Taxonomy" id="2975056"/>
    <lineage>
        <taxon>Bacteria</taxon>
        <taxon>Pseudomonadati</taxon>
        <taxon>Pseudomonadota</taxon>
        <taxon>Alphaproteobacteria</taxon>
        <taxon>Emcibacterales</taxon>
        <taxon>Govanellaceae</taxon>
        <taxon>Govanella</taxon>
    </lineage>
</organism>
<feature type="transmembrane region" description="Helical" evidence="5">
    <location>
        <begin position="74"/>
        <end position="91"/>
    </location>
</feature>
<gene>
    <name evidence="7" type="ORF">NYP16_00795</name>
</gene>